<name>A0AAD7QXD1_9ASCO</name>
<evidence type="ECO:0000313" key="1">
    <source>
        <dbReference type="EMBL" id="KAJ8103250.1"/>
    </source>
</evidence>
<keyword evidence="2" id="KW-1185">Reference proteome</keyword>
<dbReference type="AlphaFoldDB" id="A0AAD7QXD1"/>
<gene>
    <name evidence="1" type="ORF">POJ06DRAFT_236184</name>
</gene>
<sequence length="245" mass="27653">MLLEGAVVLVVGSTVDLDFIILQLISSRCRVYVSGRPHESASFQRAKSRIHDVNLVYLTEDNESYDSDGDENELDIEDIMREFVRRESRLDLIILSSANDEEKVHPLPKMAFLDKELIALQCVRYVLPTLVSASTQCGSSNIIVIKSVSRRPRTRMDSLKRVKLRPHEYEEERQEEDEHAEVIKEKLIALVEDHGAENIFVNVTNPDLLLSVILQCDAKHHLPNHSTAVMSTSSVSLARTTASSM</sequence>
<protein>
    <recommendedName>
        <fullName evidence="3">NAD(P)-binding protein</fullName>
    </recommendedName>
</protein>
<organism evidence="1 2">
    <name type="scientific">Lipomyces tetrasporus</name>
    <dbReference type="NCBI Taxonomy" id="54092"/>
    <lineage>
        <taxon>Eukaryota</taxon>
        <taxon>Fungi</taxon>
        <taxon>Dikarya</taxon>
        <taxon>Ascomycota</taxon>
        <taxon>Saccharomycotina</taxon>
        <taxon>Lipomycetes</taxon>
        <taxon>Lipomycetales</taxon>
        <taxon>Lipomycetaceae</taxon>
        <taxon>Lipomyces</taxon>
    </lineage>
</organism>
<dbReference type="Proteomes" id="UP001217417">
    <property type="component" value="Unassembled WGS sequence"/>
</dbReference>
<evidence type="ECO:0008006" key="3">
    <source>
        <dbReference type="Google" id="ProtNLM"/>
    </source>
</evidence>
<dbReference type="RefSeq" id="XP_056046700.1">
    <property type="nucleotide sequence ID" value="XM_056185885.1"/>
</dbReference>
<dbReference type="GeneID" id="80881051"/>
<proteinExistence type="predicted"/>
<comment type="caution">
    <text evidence="1">The sequence shown here is derived from an EMBL/GenBank/DDBJ whole genome shotgun (WGS) entry which is preliminary data.</text>
</comment>
<evidence type="ECO:0000313" key="2">
    <source>
        <dbReference type="Proteomes" id="UP001217417"/>
    </source>
</evidence>
<dbReference type="EMBL" id="JARPMG010000002">
    <property type="protein sequence ID" value="KAJ8103250.1"/>
    <property type="molecule type" value="Genomic_DNA"/>
</dbReference>
<accession>A0AAD7QXD1</accession>
<reference evidence="1" key="1">
    <citation type="submission" date="2023-03" db="EMBL/GenBank/DDBJ databases">
        <title>Near-Complete genome sequence of Lipomyces tetrasporous NRRL Y-64009, an oleaginous yeast capable of growing on lignocellulosic hydrolysates.</title>
        <authorList>
            <consortium name="Lawrence Berkeley National Laboratory"/>
            <person name="Jagtap S.S."/>
            <person name="Liu J.-J."/>
            <person name="Walukiewicz H.E."/>
            <person name="Pangilinan J."/>
            <person name="Lipzen A."/>
            <person name="Ahrendt S."/>
            <person name="Koriabine M."/>
            <person name="Cobaugh K."/>
            <person name="Salamov A."/>
            <person name="Yoshinaga Y."/>
            <person name="Ng V."/>
            <person name="Daum C."/>
            <person name="Grigoriev I.V."/>
            <person name="Slininger P.J."/>
            <person name="Dien B.S."/>
            <person name="Jin Y.-S."/>
            <person name="Rao C.V."/>
        </authorList>
    </citation>
    <scope>NUCLEOTIDE SEQUENCE</scope>
    <source>
        <strain evidence="1">NRRL Y-64009</strain>
    </source>
</reference>